<feature type="transmembrane region" description="Helical" evidence="7">
    <location>
        <begin position="439"/>
        <end position="459"/>
    </location>
</feature>
<evidence type="ECO:0000256" key="7">
    <source>
        <dbReference type="SAM" id="Phobius"/>
    </source>
</evidence>
<keyword evidence="3 7" id="KW-0812">Transmembrane</keyword>
<feature type="transmembrane region" description="Helical" evidence="7">
    <location>
        <begin position="195"/>
        <end position="218"/>
    </location>
</feature>
<gene>
    <name evidence="9" type="ORF">Mkiyose1413_32760</name>
    <name evidence="8" type="ORF">SRL2020028_13710</name>
</gene>
<proteinExistence type="predicted"/>
<keyword evidence="4 7" id="KW-1133">Transmembrane helix</keyword>
<keyword evidence="2" id="KW-1003">Cell membrane</keyword>
<reference evidence="9" key="1">
    <citation type="submission" date="2022-08" db="EMBL/GenBank/DDBJ databases">
        <title>Mycobacterium kiyosense sp. nov., scotochromogenic slow-glowing species isolated from respiratory specimens.</title>
        <authorList>
            <person name="Fukano H."/>
            <person name="Kazumi Y."/>
            <person name="Sakagami N."/>
            <person name="Ato M."/>
            <person name="Mitarai S."/>
            <person name="Hoshino Y."/>
        </authorList>
    </citation>
    <scope>NUCLEOTIDE SEQUENCE</scope>
    <source>
        <strain evidence="9">1413</strain>
        <strain evidence="8">SRL2020-028</strain>
    </source>
</reference>
<organism evidence="9 10">
    <name type="scientific">Mycobacterium kiyosense</name>
    <dbReference type="NCBI Taxonomy" id="2871094"/>
    <lineage>
        <taxon>Bacteria</taxon>
        <taxon>Bacillati</taxon>
        <taxon>Actinomycetota</taxon>
        <taxon>Actinomycetes</taxon>
        <taxon>Mycobacteriales</taxon>
        <taxon>Mycobacteriaceae</taxon>
        <taxon>Mycobacterium</taxon>
    </lineage>
</organism>
<sequence length="500" mass="52995">MKGGTVFEPTSPGAPLAEPAPPGTPDVPQARIAHAFSIQLICRALGMVASVVSVSITARYLGPGRYGQLMVAVAFIGMWTAMTDLGITTVIVRRVTSGRGELERLVRVNSGLSLVYCIPLAVIAAVTGWLIYRDADVRVMLVVLSGQLLMLTMRTRFEPVFLSTVRFSAVAISDVAGRLGTLAMVAWLVTTHADVVWFAVAQLIPPALALAIQGAAAARHISLRPVFSAAESVDLLRESLPLMGVAVIGILYWRADGVILSLLNTHAEVGVYGLAYIVAFNTEALSVFFQKSTLSTATGLYARDVGAYVAFLRRSVELMSFLAFPVAVVGALLAGPLIELFGDHDFVDRGAPTLALLLVAAALRFVTGTLGQGLFACHEQRFFFGLFIATLVVNVALNLALDGRFGAVGAGISLVCTELFGLGLATWRLGRHCGYRTPVAFLARLLIPTAASVVVVLLLSAQHVVFVLVAAAVAYLGVNMTAGPVNWSALTALFRKEVTT</sequence>
<evidence type="ECO:0000313" key="10">
    <source>
        <dbReference type="Proteomes" id="UP001064782"/>
    </source>
</evidence>
<dbReference type="PANTHER" id="PTHR30250:SF11">
    <property type="entry name" value="O-ANTIGEN TRANSPORTER-RELATED"/>
    <property type="match status" value="1"/>
</dbReference>
<name>A0A9P3Q5S6_9MYCO</name>
<dbReference type="GeneID" id="83627888"/>
<dbReference type="InterPro" id="IPR050833">
    <property type="entry name" value="Poly_Biosynth_Transport"/>
</dbReference>
<dbReference type="PANTHER" id="PTHR30250">
    <property type="entry name" value="PST FAMILY PREDICTED COLANIC ACID TRANSPORTER"/>
    <property type="match status" value="1"/>
</dbReference>
<evidence type="ECO:0000313" key="9">
    <source>
        <dbReference type="EMBL" id="GLD31393.1"/>
    </source>
</evidence>
<feature type="transmembrane region" description="Helical" evidence="7">
    <location>
        <begin position="318"/>
        <end position="338"/>
    </location>
</feature>
<accession>A0A9P3Q5S6</accession>
<evidence type="ECO:0000256" key="3">
    <source>
        <dbReference type="ARBA" id="ARBA00022692"/>
    </source>
</evidence>
<dbReference type="EMBL" id="BRXE01000009">
    <property type="protein sequence ID" value="GLB82115.1"/>
    <property type="molecule type" value="Genomic_DNA"/>
</dbReference>
<keyword evidence="10" id="KW-1185">Reference proteome</keyword>
<dbReference type="InterPro" id="IPR002797">
    <property type="entry name" value="Polysacc_synth"/>
</dbReference>
<dbReference type="GO" id="GO:0005886">
    <property type="term" value="C:plasma membrane"/>
    <property type="evidence" value="ECO:0007669"/>
    <property type="project" value="UniProtKB-SubCell"/>
</dbReference>
<dbReference type="Pfam" id="PF01943">
    <property type="entry name" value="Polysacc_synt"/>
    <property type="match status" value="1"/>
</dbReference>
<evidence type="ECO:0000256" key="6">
    <source>
        <dbReference type="SAM" id="MobiDB-lite"/>
    </source>
</evidence>
<evidence type="ECO:0008006" key="11">
    <source>
        <dbReference type="Google" id="ProtNLM"/>
    </source>
</evidence>
<feature type="transmembrane region" description="Helical" evidence="7">
    <location>
        <begin position="167"/>
        <end position="189"/>
    </location>
</feature>
<dbReference type="AlphaFoldDB" id="A0A9P3Q5S6"/>
<feature type="transmembrane region" description="Helical" evidence="7">
    <location>
        <begin position="465"/>
        <end position="487"/>
    </location>
</feature>
<evidence type="ECO:0000256" key="5">
    <source>
        <dbReference type="ARBA" id="ARBA00023136"/>
    </source>
</evidence>
<dbReference type="EMBL" id="BRZI01000024">
    <property type="protein sequence ID" value="GLD31393.1"/>
    <property type="molecule type" value="Genomic_DNA"/>
</dbReference>
<evidence type="ECO:0000313" key="8">
    <source>
        <dbReference type="EMBL" id="GLB82115.1"/>
    </source>
</evidence>
<dbReference type="Proteomes" id="UP001165663">
    <property type="component" value="Unassembled WGS sequence"/>
</dbReference>
<protein>
    <recommendedName>
        <fullName evidence="11">Teichoic acid transporter</fullName>
    </recommendedName>
</protein>
<feature type="transmembrane region" description="Helical" evidence="7">
    <location>
        <begin position="407"/>
        <end position="427"/>
    </location>
</feature>
<feature type="transmembrane region" description="Helical" evidence="7">
    <location>
        <begin position="113"/>
        <end position="132"/>
    </location>
</feature>
<dbReference type="RefSeq" id="WP_238305004.1">
    <property type="nucleotide sequence ID" value="NZ_BRXE01000009.1"/>
</dbReference>
<dbReference type="Proteomes" id="UP001064782">
    <property type="component" value="Unassembled WGS sequence"/>
</dbReference>
<feature type="transmembrane region" description="Helical" evidence="7">
    <location>
        <begin position="382"/>
        <end position="401"/>
    </location>
</feature>
<feature type="transmembrane region" description="Helical" evidence="7">
    <location>
        <begin position="269"/>
        <end position="289"/>
    </location>
</feature>
<keyword evidence="5 7" id="KW-0472">Membrane</keyword>
<feature type="transmembrane region" description="Helical" evidence="7">
    <location>
        <begin position="40"/>
        <end position="61"/>
    </location>
</feature>
<comment type="subcellular location">
    <subcellularLocation>
        <location evidence="1">Cell membrane</location>
        <topology evidence="1">Multi-pass membrane protein</topology>
    </subcellularLocation>
</comment>
<feature type="transmembrane region" description="Helical" evidence="7">
    <location>
        <begin position="67"/>
        <end position="92"/>
    </location>
</feature>
<comment type="caution">
    <text evidence="9">The sequence shown here is derived from an EMBL/GenBank/DDBJ whole genome shotgun (WGS) entry which is preliminary data.</text>
</comment>
<feature type="region of interest" description="Disordered" evidence="6">
    <location>
        <begin position="1"/>
        <end position="24"/>
    </location>
</feature>
<evidence type="ECO:0000256" key="2">
    <source>
        <dbReference type="ARBA" id="ARBA00022475"/>
    </source>
</evidence>
<evidence type="ECO:0000256" key="4">
    <source>
        <dbReference type="ARBA" id="ARBA00022989"/>
    </source>
</evidence>
<evidence type="ECO:0000256" key="1">
    <source>
        <dbReference type="ARBA" id="ARBA00004651"/>
    </source>
</evidence>
<feature type="transmembrane region" description="Helical" evidence="7">
    <location>
        <begin position="350"/>
        <end position="370"/>
    </location>
</feature>